<keyword evidence="4" id="KW-1185">Reference proteome</keyword>
<dbReference type="EMBL" id="LT934119">
    <property type="protein sequence ID" value="VAI23483.1"/>
    <property type="molecule type" value="Genomic_DNA"/>
</dbReference>
<feature type="region of interest" description="Disordered" evidence="1">
    <location>
        <begin position="443"/>
        <end position="462"/>
    </location>
</feature>
<dbReference type="Pfam" id="PF07762">
    <property type="entry name" value="DUF1618"/>
    <property type="match status" value="1"/>
</dbReference>
<dbReference type="AlphaFoldDB" id="A0A9R0WUD5"/>
<proteinExistence type="predicted"/>
<evidence type="ECO:0000259" key="2">
    <source>
        <dbReference type="Pfam" id="PF07762"/>
    </source>
</evidence>
<name>A0A9R0WUD5_TRITD</name>
<dbReference type="Proteomes" id="UP000324705">
    <property type="component" value="Chromosome 5A"/>
</dbReference>
<gene>
    <name evidence="3" type="ORF">TRITD_5Av1G221650</name>
</gene>
<feature type="domain" description="DUF1618" evidence="2">
    <location>
        <begin position="233"/>
        <end position="377"/>
    </location>
</feature>
<dbReference type="PANTHER" id="PTHR33074:SF142">
    <property type="entry name" value="DUF1618 DOMAIN-CONTAINING PROTEIN"/>
    <property type="match status" value="1"/>
</dbReference>
<evidence type="ECO:0000256" key="1">
    <source>
        <dbReference type="SAM" id="MobiDB-lite"/>
    </source>
</evidence>
<evidence type="ECO:0000313" key="4">
    <source>
        <dbReference type="Proteomes" id="UP000324705"/>
    </source>
</evidence>
<organism evidence="3 4">
    <name type="scientific">Triticum turgidum subsp. durum</name>
    <name type="common">Durum wheat</name>
    <name type="synonym">Triticum durum</name>
    <dbReference type="NCBI Taxonomy" id="4567"/>
    <lineage>
        <taxon>Eukaryota</taxon>
        <taxon>Viridiplantae</taxon>
        <taxon>Streptophyta</taxon>
        <taxon>Embryophyta</taxon>
        <taxon>Tracheophyta</taxon>
        <taxon>Spermatophyta</taxon>
        <taxon>Magnoliopsida</taxon>
        <taxon>Liliopsida</taxon>
        <taxon>Poales</taxon>
        <taxon>Poaceae</taxon>
        <taxon>BOP clade</taxon>
        <taxon>Pooideae</taxon>
        <taxon>Triticodae</taxon>
        <taxon>Triticeae</taxon>
        <taxon>Triticinae</taxon>
        <taxon>Triticum</taxon>
    </lineage>
</organism>
<reference evidence="3 4" key="1">
    <citation type="submission" date="2017-09" db="EMBL/GenBank/DDBJ databases">
        <authorList>
            <consortium name="International Durum Wheat Genome Sequencing Consortium (IDWGSC)"/>
            <person name="Milanesi L."/>
        </authorList>
    </citation>
    <scope>NUCLEOTIDE SEQUENCE [LARGE SCALE GENOMIC DNA]</scope>
    <source>
        <strain evidence="4">cv. Svevo</strain>
    </source>
</reference>
<protein>
    <recommendedName>
        <fullName evidence="2">DUF1618 domain-containing protein</fullName>
    </recommendedName>
</protein>
<evidence type="ECO:0000313" key="3">
    <source>
        <dbReference type="EMBL" id="VAI23483.1"/>
    </source>
</evidence>
<dbReference type="Gramene" id="TRITD5Av1G221650.1">
    <property type="protein sequence ID" value="TRITD5Av1G221650.1"/>
    <property type="gene ID" value="TRITD5Av1G221650"/>
</dbReference>
<accession>A0A9R0WUD5</accession>
<feature type="compositionally biased region" description="Basic residues" evidence="1">
    <location>
        <begin position="449"/>
        <end position="462"/>
    </location>
</feature>
<sequence length="462" mass="52795">MATGGAPEPEEETVVVFPDWVMLGRIGRTRCHNGLDAARVAVNKNKTTAPLDMNGGPSCYVSFTLAAPPKGVSYLNVHWPEEQGSALSPAYAYVRAADKDLVLFDISTPTQTDSYLVPPDLFVYTAAGSSPSVQRLPPFTRERGRAFLMGSLPTGILRLKTADRYIVAELNVTGNPSMPAELCVFNSGTGKWKIIHKIKMSTTQLQDQSNGCHFFHLWSTHQVLAFDGRFLCWVDYFTGVLLCDFSTIDSPALRFVPFPGENDYHNEVRLESYYPERYRSVSVSQGKMRFVHIDKDFHDRIHYRSRWVQQLPERKRQQQQARQRITIWTLSSEFQWELHRVINLDCLWAQRGYEALGIPQRLPEFPFINPDDPDVLCCLLREKEFRGKAWTIMVDMKHAYLRSCTPYCMKCADAECGGCVDDGSRFPPYVQLLPTVFSKYLESPTTSKERKKKRKRKANRHT</sequence>
<dbReference type="OMA" id="ENDYHNE"/>
<dbReference type="InterPro" id="IPR011676">
    <property type="entry name" value="DUF1618"/>
</dbReference>
<dbReference type="PANTHER" id="PTHR33074">
    <property type="entry name" value="EXPRESSED PROTEIN-RELATED"/>
    <property type="match status" value="1"/>
</dbReference>